<dbReference type="Gene3D" id="1.10.10.60">
    <property type="entry name" value="Homeodomain-like"/>
    <property type="match status" value="1"/>
</dbReference>
<feature type="DNA-binding region" description="H-T-H motif" evidence="4">
    <location>
        <begin position="32"/>
        <end position="51"/>
    </location>
</feature>
<keyword evidence="3" id="KW-0804">Transcription</keyword>
<keyword evidence="2 4" id="KW-0238">DNA-binding</keyword>
<comment type="caution">
    <text evidence="6">The sequence shown here is derived from an EMBL/GenBank/DDBJ whole genome shotgun (WGS) entry which is preliminary data.</text>
</comment>
<proteinExistence type="predicted"/>
<organism evidence="6 7">
    <name type="scientific">Streptomyces canus</name>
    <dbReference type="NCBI Taxonomy" id="58343"/>
    <lineage>
        <taxon>Bacteria</taxon>
        <taxon>Bacillati</taxon>
        <taxon>Actinomycetota</taxon>
        <taxon>Actinomycetes</taxon>
        <taxon>Kitasatosporales</taxon>
        <taxon>Streptomycetaceae</taxon>
        <taxon>Streptomyces</taxon>
        <taxon>Streptomyces aurantiacus group</taxon>
    </lineage>
</organism>
<evidence type="ECO:0000256" key="2">
    <source>
        <dbReference type="ARBA" id="ARBA00023125"/>
    </source>
</evidence>
<dbReference type="InterPro" id="IPR041347">
    <property type="entry name" value="MftR_C"/>
</dbReference>
<protein>
    <submittedName>
        <fullName evidence="6">Transcriptional regulator</fullName>
    </submittedName>
</protein>
<feature type="domain" description="HTH tetR-type" evidence="5">
    <location>
        <begin position="9"/>
        <end position="69"/>
    </location>
</feature>
<dbReference type="Gene3D" id="1.10.357.10">
    <property type="entry name" value="Tetracycline Repressor, domain 2"/>
    <property type="match status" value="1"/>
</dbReference>
<dbReference type="GO" id="GO:0000976">
    <property type="term" value="F:transcription cis-regulatory region binding"/>
    <property type="evidence" value="ECO:0007669"/>
    <property type="project" value="TreeGrafter"/>
</dbReference>
<dbReference type="AlphaFoldDB" id="A0A124HV18"/>
<dbReference type="PROSITE" id="PS50977">
    <property type="entry name" value="HTH_TETR_2"/>
    <property type="match status" value="1"/>
</dbReference>
<dbReference type="InterPro" id="IPR009057">
    <property type="entry name" value="Homeodomain-like_sf"/>
</dbReference>
<evidence type="ECO:0000259" key="5">
    <source>
        <dbReference type="PROSITE" id="PS50977"/>
    </source>
</evidence>
<dbReference type="SUPFAM" id="SSF46689">
    <property type="entry name" value="Homeodomain-like"/>
    <property type="match status" value="1"/>
</dbReference>
<dbReference type="RefSeq" id="WP_059211985.1">
    <property type="nucleotide sequence ID" value="NZ_KQ948690.1"/>
</dbReference>
<sequence>MGLREQKKLDAWRAIRAAALRLFDQRGYEAVSVEQIAAAANVSRATFFNYFASKEAVVFDQDPEEREHWRTLMNARPADEPLWDSLAAIMIGFNERLADRMPLQRRLKAQSPALAQSTQDLGEQFRTDLRDWVATRTAGTNPLTATLQFNLAFAAVSTAYQTWPANESFDQYLQRLRSCLDQAGAGPATKAH</sequence>
<accession>A0A124HV18</accession>
<gene>
    <name evidence="6" type="ORF">AQJ46_49785</name>
</gene>
<evidence type="ECO:0000256" key="1">
    <source>
        <dbReference type="ARBA" id="ARBA00023015"/>
    </source>
</evidence>
<dbReference type="GO" id="GO:0003700">
    <property type="term" value="F:DNA-binding transcription factor activity"/>
    <property type="evidence" value="ECO:0007669"/>
    <property type="project" value="TreeGrafter"/>
</dbReference>
<dbReference type="EMBL" id="LMWU01000082">
    <property type="protein sequence ID" value="KUN54937.1"/>
    <property type="molecule type" value="Genomic_DNA"/>
</dbReference>
<dbReference type="STRING" id="58343.AQJ46_49785"/>
<dbReference type="PANTHER" id="PTHR30055">
    <property type="entry name" value="HTH-TYPE TRANSCRIPTIONAL REGULATOR RUTR"/>
    <property type="match status" value="1"/>
</dbReference>
<evidence type="ECO:0000313" key="6">
    <source>
        <dbReference type="EMBL" id="KUN54937.1"/>
    </source>
</evidence>
<evidence type="ECO:0000256" key="3">
    <source>
        <dbReference type="ARBA" id="ARBA00023163"/>
    </source>
</evidence>
<reference evidence="6 7" key="1">
    <citation type="submission" date="2015-10" db="EMBL/GenBank/DDBJ databases">
        <title>Draft genome sequence of Streptomyces canus DSM 40017, type strain for the species Streptomyces canus.</title>
        <authorList>
            <person name="Ruckert C."/>
            <person name="Winkler A."/>
            <person name="Kalinowski J."/>
            <person name="Kampfer P."/>
            <person name="Glaeser S."/>
        </authorList>
    </citation>
    <scope>NUCLEOTIDE SEQUENCE [LARGE SCALE GENOMIC DNA]</scope>
    <source>
        <strain evidence="6 7">DSM 40017</strain>
    </source>
</reference>
<dbReference type="Proteomes" id="UP000053669">
    <property type="component" value="Unassembled WGS sequence"/>
</dbReference>
<dbReference type="PROSITE" id="PS01081">
    <property type="entry name" value="HTH_TETR_1"/>
    <property type="match status" value="1"/>
</dbReference>
<dbReference type="Pfam" id="PF00440">
    <property type="entry name" value="TetR_N"/>
    <property type="match status" value="1"/>
</dbReference>
<dbReference type="InterPro" id="IPR050109">
    <property type="entry name" value="HTH-type_TetR-like_transc_reg"/>
</dbReference>
<dbReference type="Pfam" id="PF17754">
    <property type="entry name" value="TetR_C_14"/>
    <property type="match status" value="1"/>
</dbReference>
<name>A0A124HV18_9ACTN</name>
<dbReference type="PRINTS" id="PR00455">
    <property type="entry name" value="HTHTETR"/>
</dbReference>
<evidence type="ECO:0000313" key="7">
    <source>
        <dbReference type="Proteomes" id="UP000053669"/>
    </source>
</evidence>
<dbReference type="PANTHER" id="PTHR30055:SF238">
    <property type="entry name" value="MYCOFACTOCIN BIOSYNTHESIS TRANSCRIPTIONAL REGULATOR MFTR-RELATED"/>
    <property type="match status" value="1"/>
</dbReference>
<dbReference type="InterPro" id="IPR001647">
    <property type="entry name" value="HTH_TetR"/>
</dbReference>
<dbReference type="InterPro" id="IPR023772">
    <property type="entry name" value="DNA-bd_HTH_TetR-type_CS"/>
</dbReference>
<evidence type="ECO:0000256" key="4">
    <source>
        <dbReference type="PROSITE-ProRule" id="PRU00335"/>
    </source>
</evidence>
<keyword evidence="1" id="KW-0805">Transcription regulation</keyword>